<dbReference type="AlphaFoldDB" id="A0A511Z3D7"/>
<protein>
    <submittedName>
        <fullName evidence="2">3-ketoacyl-ACP reductase</fullName>
    </submittedName>
</protein>
<dbReference type="InterPro" id="IPR050259">
    <property type="entry name" value="SDR"/>
</dbReference>
<dbReference type="SUPFAM" id="SSF51735">
    <property type="entry name" value="NAD(P)-binding Rossmann-fold domains"/>
    <property type="match status" value="1"/>
</dbReference>
<dbReference type="InterPro" id="IPR036291">
    <property type="entry name" value="NAD(P)-bd_dom_sf"/>
</dbReference>
<dbReference type="PANTHER" id="PTHR42879:SF2">
    <property type="entry name" value="3-OXOACYL-[ACYL-CARRIER-PROTEIN] REDUCTASE FABG"/>
    <property type="match status" value="1"/>
</dbReference>
<reference evidence="2 3" key="1">
    <citation type="submission" date="2019-07" db="EMBL/GenBank/DDBJ databases">
        <title>Whole genome shotgun sequence of Sporosarcina luteola NBRC 105378.</title>
        <authorList>
            <person name="Hosoyama A."/>
            <person name="Uohara A."/>
            <person name="Ohji S."/>
            <person name="Ichikawa N."/>
        </authorList>
    </citation>
    <scope>NUCLEOTIDE SEQUENCE [LARGE SCALE GENOMIC DNA]</scope>
    <source>
        <strain evidence="2 3">NBRC 105378</strain>
    </source>
</reference>
<name>A0A511Z3D7_9BACL</name>
<dbReference type="Proteomes" id="UP000321901">
    <property type="component" value="Unassembled WGS sequence"/>
</dbReference>
<sequence length="242" mass="26323">MKRHAVILGASGGIGEAISQRLAADGWSLYLHYNNNEERAVRLRNQLSNLYPDKEFQTIQSDFTKPDGAEILAGKVGHVQAVIVASGQPMLQLLTDTSCTDMEALWRVHMQNPALFISLISPQLRSHPVSYIVFIGSIWGNTGAAGEVMYSAVKGAQHAFVKAYAKEAAYTGTRVNAIAPGWIDTDMNGGFSDDDKEMVMQQIPLQQTGSPEDVADLASFLIGGKADYMTGEILKLNGGWYI</sequence>
<keyword evidence="3" id="KW-1185">Reference proteome</keyword>
<dbReference type="CDD" id="cd05233">
    <property type="entry name" value="SDR_c"/>
    <property type="match status" value="1"/>
</dbReference>
<evidence type="ECO:0000256" key="1">
    <source>
        <dbReference type="ARBA" id="ARBA00006484"/>
    </source>
</evidence>
<comment type="caution">
    <text evidence="2">The sequence shown here is derived from an EMBL/GenBank/DDBJ whole genome shotgun (WGS) entry which is preliminary data.</text>
</comment>
<evidence type="ECO:0000313" key="2">
    <source>
        <dbReference type="EMBL" id="GEN81963.1"/>
    </source>
</evidence>
<accession>A0A511Z3D7</accession>
<dbReference type="NCBIfam" id="NF047420">
    <property type="entry name" value="EF_P_mod_YmfI"/>
    <property type="match status" value="1"/>
</dbReference>
<gene>
    <name evidence="2" type="primary">fabG_1</name>
    <name evidence="2" type="ORF">SLU01_02750</name>
</gene>
<dbReference type="Pfam" id="PF13561">
    <property type="entry name" value="adh_short_C2"/>
    <property type="match status" value="1"/>
</dbReference>
<dbReference type="EMBL" id="BJYL01000004">
    <property type="protein sequence ID" value="GEN81963.1"/>
    <property type="molecule type" value="Genomic_DNA"/>
</dbReference>
<evidence type="ECO:0000313" key="3">
    <source>
        <dbReference type="Proteomes" id="UP000321901"/>
    </source>
</evidence>
<dbReference type="OrthoDB" id="9803333at2"/>
<dbReference type="RefSeq" id="WP_147054552.1">
    <property type="nucleotide sequence ID" value="NZ_BJYL01000004.1"/>
</dbReference>
<organism evidence="2 3">
    <name type="scientific">Sporosarcina luteola</name>
    <dbReference type="NCBI Taxonomy" id="582850"/>
    <lineage>
        <taxon>Bacteria</taxon>
        <taxon>Bacillati</taxon>
        <taxon>Bacillota</taxon>
        <taxon>Bacilli</taxon>
        <taxon>Bacillales</taxon>
        <taxon>Caryophanaceae</taxon>
        <taxon>Sporosarcina</taxon>
    </lineage>
</organism>
<dbReference type="InterPro" id="IPR002347">
    <property type="entry name" value="SDR_fam"/>
</dbReference>
<dbReference type="Gene3D" id="3.40.50.720">
    <property type="entry name" value="NAD(P)-binding Rossmann-like Domain"/>
    <property type="match status" value="1"/>
</dbReference>
<dbReference type="PRINTS" id="PR00081">
    <property type="entry name" value="GDHRDH"/>
</dbReference>
<proteinExistence type="inferred from homology"/>
<dbReference type="PANTHER" id="PTHR42879">
    <property type="entry name" value="3-OXOACYL-(ACYL-CARRIER-PROTEIN) REDUCTASE"/>
    <property type="match status" value="1"/>
</dbReference>
<comment type="similarity">
    <text evidence="1">Belongs to the short-chain dehydrogenases/reductases (SDR) family.</text>
</comment>